<keyword evidence="4 5" id="KW-0472">Membrane</keyword>
<evidence type="ECO:0000259" key="6">
    <source>
        <dbReference type="Pfam" id="PF01794"/>
    </source>
</evidence>
<comment type="subcellular location">
    <subcellularLocation>
        <location evidence="1">Membrane</location>
        <topology evidence="1">Multi-pass membrane protein</topology>
    </subcellularLocation>
</comment>
<feature type="transmembrane region" description="Helical" evidence="5">
    <location>
        <begin position="91"/>
        <end position="111"/>
    </location>
</feature>
<dbReference type="EMBL" id="CABVGP010000002">
    <property type="protein sequence ID" value="VVJ21342.1"/>
    <property type="molecule type" value="Genomic_DNA"/>
</dbReference>
<evidence type="ECO:0000313" key="8">
    <source>
        <dbReference type="Proteomes" id="UP000399805"/>
    </source>
</evidence>
<evidence type="ECO:0000256" key="5">
    <source>
        <dbReference type="SAM" id="Phobius"/>
    </source>
</evidence>
<gene>
    <name evidence="7" type="ORF">AA23TX_06363</name>
</gene>
<dbReference type="Pfam" id="PF01794">
    <property type="entry name" value="Ferric_reduct"/>
    <property type="match status" value="1"/>
</dbReference>
<feature type="domain" description="Ferric oxidoreductase" evidence="6">
    <location>
        <begin position="12"/>
        <end position="133"/>
    </location>
</feature>
<organism evidence="7 8">
    <name type="scientific">Amycolatopsis camponoti</name>
    <dbReference type="NCBI Taxonomy" id="2606593"/>
    <lineage>
        <taxon>Bacteria</taxon>
        <taxon>Bacillati</taxon>
        <taxon>Actinomycetota</taxon>
        <taxon>Actinomycetes</taxon>
        <taxon>Pseudonocardiales</taxon>
        <taxon>Pseudonocardiaceae</taxon>
        <taxon>Amycolatopsis</taxon>
    </lineage>
</organism>
<dbReference type="AlphaFoldDB" id="A0A6I8LVZ9"/>
<accession>A0A6I8LVZ9</accession>
<keyword evidence="3 5" id="KW-1133">Transmembrane helix</keyword>
<evidence type="ECO:0000256" key="2">
    <source>
        <dbReference type="ARBA" id="ARBA00022692"/>
    </source>
</evidence>
<dbReference type="GO" id="GO:0016020">
    <property type="term" value="C:membrane"/>
    <property type="evidence" value="ECO:0007669"/>
    <property type="project" value="UniProtKB-SubCell"/>
</dbReference>
<protein>
    <submittedName>
        <fullName evidence="7">Integral membrane protein</fullName>
    </submittedName>
</protein>
<keyword evidence="8" id="KW-1185">Reference proteome</keyword>
<reference evidence="7 8" key="1">
    <citation type="submission" date="2019-09" db="EMBL/GenBank/DDBJ databases">
        <authorList>
            <person name="Leyn A S."/>
        </authorList>
    </citation>
    <scope>NUCLEOTIDE SEQUENCE [LARGE SCALE GENOMIC DNA]</scope>
    <source>
        <strain evidence="7">AA231_1</strain>
    </source>
</reference>
<evidence type="ECO:0000256" key="4">
    <source>
        <dbReference type="ARBA" id="ARBA00023136"/>
    </source>
</evidence>
<feature type="transmembrane region" description="Helical" evidence="5">
    <location>
        <begin position="123"/>
        <end position="142"/>
    </location>
</feature>
<dbReference type="RefSeq" id="WP_155546309.1">
    <property type="nucleotide sequence ID" value="NZ_CABVGP010000002.1"/>
</dbReference>
<keyword evidence="2 5" id="KW-0812">Transmembrane</keyword>
<evidence type="ECO:0000313" key="7">
    <source>
        <dbReference type="EMBL" id="VVJ21342.1"/>
    </source>
</evidence>
<dbReference type="Proteomes" id="UP000399805">
    <property type="component" value="Unassembled WGS sequence"/>
</dbReference>
<feature type="transmembrane region" description="Helical" evidence="5">
    <location>
        <begin position="6"/>
        <end position="30"/>
    </location>
</feature>
<evidence type="ECO:0000256" key="3">
    <source>
        <dbReference type="ARBA" id="ARBA00022989"/>
    </source>
</evidence>
<proteinExistence type="predicted"/>
<dbReference type="InterPro" id="IPR013130">
    <property type="entry name" value="Fe3_Rdtase_TM_dom"/>
</dbReference>
<evidence type="ECO:0000256" key="1">
    <source>
        <dbReference type="ARBA" id="ARBA00004141"/>
    </source>
</evidence>
<name>A0A6I8LVZ9_9PSEU</name>
<feature type="transmembrane region" description="Helical" evidence="5">
    <location>
        <begin position="148"/>
        <end position="171"/>
    </location>
</feature>
<sequence>MSSAVWYFSRATGLVSLVLFTGVVVLGALGAGRFATPAWPRFTVAALHRNLALTSLAFLVAHIASAILDGYVSLSWLDVVVPFGSAYQPLWVGFGAVAIDLLLAIVVTSLLRTRIPPRAWRAVHWLAYLCWPVALVHGFGMAENDAAYGWIVAFDVLCVLAVLGAVAFRATRHDADTATRKLSPLGGTR</sequence>
<feature type="transmembrane region" description="Helical" evidence="5">
    <location>
        <begin position="51"/>
        <end position="71"/>
    </location>
</feature>